<evidence type="ECO:0000313" key="6">
    <source>
        <dbReference type="Proteomes" id="UP000321456"/>
    </source>
</evidence>
<dbReference type="GO" id="GO:0032259">
    <property type="term" value="P:methylation"/>
    <property type="evidence" value="ECO:0007669"/>
    <property type="project" value="UniProtKB-KW"/>
</dbReference>
<protein>
    <submittedName>
        <fullName evidence="5">Homocysteine S-methyltransferase</fullName>
    </submittedName>
</protein>
<dbReference type="PANTHER" id="PTHR11103">
    <property type="entry name" value="SLR1189 PROTEIN"/>
    <property type="match status" value="1"/>
</dbReference>
<dbReference type="Pfam" id="PF02574">
    <property type="entry name" value="S-methyl_trans"/>
    <property type="match status" value="1"/>
</dbReference>
<dbReference type="InterPro" id="IPR036589">
    <property type="entry name" value="HCY_dom_sf"/>
</dbReference>
<feature type="binding site" evidence="3">
    <location>
        <position position="219"/>
    </location>
    <ligand>
        <name>Zn(2+)</name>
        <dbReference type="ChEBI" id="CHEBI:29105"/>
    </ligand>
</feature>
<keyword evidence="2 3" id="KW-0808">Transferase</keyword>
<sequence>MKKINNIILTDGGLETDLIFNHNIELEHFAAFPLVEDHIHKNTLKNYYKDYLEVAKDSKTGFILESPTWRANLDWGLKLGYTKERLIAVNKLAIAQLADLRETYSKDIQNIFVSGQIGPRGDGYQVNTSMSYLEASDYHNLQVQAFKEANVDLVTAITMTYSEEALGIVKSTEYHNIPVVISFTVELDGKLPSGESLKEAIKKIDNETGEYPLYYMINCAHPTHFIAELETDEAWKNRIQGIRANASCKSHAELDEALELDKGDKGELGVLHKKLQLLLPELKVYGGCCGTDVSHVTTICNAIRMDSESLFTESEVLVPINDTLIVQSEMDPKSNKEGLLILTKNLLTSN</sequence>
<evidence type="ECO:0000256" key="1">
    <source>
        <dbReference type="ARBA" id="ARBA00022603"/>
    </source>
</evidence>
<dbReference type="EMBL" id="VRUR01000002">
    <property type="protein sequence ID" value="TXN35215.1"/>
    <property type="molecule type" value="Genomic_DNA"/>
</dbReference>
<keyword evidence="3" id="KW-0479">Metal-binding</keyword>
<proteinExistence type="predicted"/>
<feature type="binding site" evidence="3">
    <location>
        <position position="288"/>
    </location>
    <ligand>
        <name>Zn(2+)</name>
        <dbReference type="ChEBI" id="CHEBI:29105"/>
    </ligand>
</feature>
<dbReference type="PROSITE" id="PS50970">
    <property type="entry name" value="HCY"/>
    <property type="match status" value="1"/>
</dbReference>
<evidence type="ECO:0000256" key="2">
    <source>
        <dbReference type="ARBA" id="ARBA00022679"/>
    </source>
</evidence>
<gene>
    <name evidence="5" type="ORF">FVB32_11540</name>
</gene>
<comment type="caution">
    <text evidence="5">The sequence shown here is derived from an EMBL/GenBank/DDBJ whole genome shotgun (WGS) entry which is preliminary data.</text>
</comment>
<dbReference type="GO" id="GO:0008168">
    <property type="term" value="F:methyltransferase activity"/>
    <property type="evidence" value="ECO:0007669"/>
    <property type="project" value="UniProtKB-UniRule"/>
</dbReference>
<dbReference type="SUPFAM" id="SSF82282">
    <property type="entry name" value="Homocysteine S-methyltransferase"/>
    <property type="match status" value="1"/>
</dbReference>
<accession>A0A5C8V2Q4</accession>
<organism evidence="5 6">
    <name type="scientific">Flagellimonas hymeniacidonis</name>
    <dbReference type="NCBI Taxonomy" id="2603628"/>
    <lineage>
        <taxon>Bacteria</taxon>
        <taxon>Pseudomonadati</taxon>
        <taxon>Bacteroidota</taxon>
        <taxon>Flavobacteriia</taxon>
        <taxon>Flavobacteriales</taxon>
        <taxon>Flavobacteriaceae</taxon>
        <taxon>Flagellimonas</taxon>
    </lineage>
</organism>
<name>A0A5C8V2Q4_9FLAO</name>
<keyword evidence="3" id="KW-0862">Zinc</keyword>
<evidence type="ECO:0000313" key="5">
    <source>
        <dbReference type="EMBL" id="TXN35215.1"/>
    </source>
</evidence>
<dbReference type="PANTHER" id="PTHR11103:SF18">
    <property type="entry name" value="SLR1189 PROTEIN"/>
    <property type="match status" value="1"/>
</dbReference>
<dbReference type="GO" id="GO:0046872">
    <property type="term" value="F:metal ion binding"/>
    <property type="evidence" value="ECO:0007669"/>
    <property type="project" value="UniProtKB-KW"/>
</dbReference>
<reference evidence="5 6" key="1">
    <citation type="submission" date="2019-08" db="EMBL/GenBank/DDBJ databases">
        <title>Professor.</title>
        <authorList>
            <person name="Park J.S."/>
        </authorList>
    </citation>
    <scope>NUCLEOTIDE SEQUENCE [LARGE SCALE GENOMIC DNA]</scope>
    <source>
        <strain evidence="5 6">176CP5-101</strain>
    </source>
</reference>
<keyword evidence="1 3" id="KW-0489">Methyltransferase</keyword>
<dbReference type="Gene3D" id="3.20.20.330">
    <property type="entry name" value="Homocysteine-binding-like domain"/>
    <property type="match status" value="1"/>
</dbReference>
<feature type="binding site" evidence="3">
    <location>
        <position position="289"/>
    </location>
    <ligand>
        <name>Zn(2+)</name>
        <dbReference type="ChEBI" id="CHEBI:29105"/>
    </ligand>
</feature>
<feature type="domain" description="Hcy-binding" evidence="4">
    <location>
        <begin position="1"/>
        <end position="303"/>
    </location>
</feature>
<evidence type="ECO:0000256" key="3">
    <source>
        <dbReference type="PROSITE-ProRule" id="PRU00333"/>
    </source>
</evidence>
<dbReference type="InterPro" id="IPR003726">
    <property type="entry name" value="HCY_dom"/>
</dbReference>
<evidence type="ECO:0000259" key="4">
    <source>
        <dbReference type="PROSITE" id="PS50970"/>
    </source>
</evidence>
<comment type="cofactor">
    <cofactor evidence="3">
        <name>Zn(2+)</name>
        <dbReference type="ChEBI" id="CHEBI:29105"/>
    </cofactor>
</comment>
<dbReference type="AlphaFoldDB" id="A0A5C8V2Q4"/>
<keyword evidence="6" id="KW-1185">Reference proteome</keyword>
<dbReference type="Proteomes" id="UP000321456">
    <property type="component" value="Unassembled WGS sequence"/>
</dbReference>
<dbReference type="RefSeq" id="WP_147743949.1">
    <property type="nucleotide sequence ID" value="NZ_VRUR01000002.1"/>
</dbReference>